<feature type="transmembrane region" description="Helical" evidence="7">
    <location>
        <begin position="293"/>
        <end position="316"/>
    </location>
</feature>
<reference evidence="8 9" key="1">
    <citation type="submission" date="2024-03" db="EMBL/GenBank/DDBJ databases">
        <title>Draft genome sequence of Pseudonocardia tropica JCM 19149.</title>
        <authorList>
            <person name="Butdee W."/>
            <person name="Duangmal K."/>
        </authorList>
    </citation>
    <scope>NUCLEOTIDE SEQUENCE [LARGE SCALE GENOMIC DNA]</scope>
    <source>
        <strain evidence="8 9">JCM 19149</strain>
    </source>
</reference>
<keyword evidence="5 7" id="KW-0472">Membrane</keyword>
<evidence type="ECO:0000256" key="3">
    <source>
        <dbReference type="ARBA" id="ARBA00022692"/>
    </source>
</evidence>
<evidence type="ECO:0000313" key="9">
    <source>
        <dbReference type="Proteomes" id="UP001464923"/>
    </source>
</evidence>
<evidence type="ECO:0000256" key="2">
    <source>
        <dbReference type="ARBA" id="ARBA00022475"/>
    </source>
</evidence>
<name>A0ABV1K050_9PSEU</name>
<proteinExistence type="predicted"/>
<feature type="transmembrane region" description="Helical" evidence="7">
    <location>
        <begin position="226"/>
        <end position="246"/>
    </location>
</feature>
<evidence type="ECO:0000256" key="5">
    <source>
        <dbReference type="ARBA" id="ARBA00023136"/>
    </source>
</evidence>
<keyword evidence="2" id="KW-1003">Cell membrane</keyword>
<evidence type="ECO:0000256" key="4">
    <source>
        <dbReference type="ARBA" id="ARBA00022989"/>
    </source>
</evidence>
<comment type="caution">
    <text evidence="8">The sequence shown here is derived from an EMBL/GenBank/DDBJ whole genome shotgun (WGS) entry which is preliminary data.</text>
</comment>
<dbReference type="InterPro" id="IPR017039">
    <property type="entry name" value="Virul_fac_BrkB"/>
</dbReference>
<feature type="transmembrane region" description="Helical" evidence="7">
    <location>
        <begin position="139"/>
        <end position="159"/>
    </location>
</feature>
<feature type="transmembrane region" description="Helical" evidence="7">
    <location>
        <begin position="179"/>
        <end position="202"/>
    </location>
</feature>
<dbReference type="PANTHER" id="PTHR30213:SF0">
    <property type="entry name" value="UPF0761 MEMBRANE PROTEIN YIHY"/>
    <property type="match status" value="1"/>
</dbReference>
<keyword evidence="9" id="KW-1185">Reference proteome</keyword>
<dbReference type="PANTHER" id="PTHR30213">
    <property type="entry name" value="INNER MEMBRANE PROTEIN YHJD"/>
    <property type="match status" value="1"/>
</dbReference>
<dbReference type="Pfam" id="PF03631">
    <property type="entry name" value="Virul_fac_BrkB"/>
    <property type="match status" value="1"/>
</dbReference>
<evidence type="ECO:0000256" key="7">
    <source>
        <dbReference type="SAM" id="Phobius"/>
    </source>
</evidence>
<evidence type="ECO:0000313" key="8">
    <source>
        <dbReference type="EMBL" id="MEQ3541582.1"/>
    </source>
</evidence>
<evidence type="ECO:0000256" key="6">
    <source>
        <dbReference type="SAM" id="MobiDB-lite"/>
    </source>
</evidence>
<keyword evidence="3 7" id="KW-0812">Transmembrane</keyword>
<dbReference type="EMBL" id="JBEDNP010000016">
    <property type="protein sequence ID" value="MEQ3541582.1"/>
    <property type="molecule type" value="Genomic_DNA"/>
</dbReference>
<accession>A0ABV1K050</accession>
<sequence>MSSVRPVPETRLMTGEELSADDAAHTLRRYGLGHLLSAGFLRFRYGDGFSHARAFGLQLALAAVPLIIAGVGLSAAAGAEGASEVVARTVLALSPGTSDELVADAVRGSGATGPGTGDPEDPGEQLERDDTPTGERGELVLVLGLLTAFAAATSAFAQLERGANRIYGTERDRPALAKYARAAALTATAGVAMAAGLLLIVAGEPFGDAVREVYRWGAVAETVWDVVRWPVGLALLVVAVTVLLRFAPRRRQPGLSWLGVGAAVTVLLWLVASGLLGLYVAVADTFGETYGPLTAVMALLIWANITGVALLAGVALSAQLEAVRAGEEDPRLPDSDDDGIPDHTDPD</sequence>
<dbReference type="Proteomes" id="UP001464923">
    <property type="component" value="Unassembled WGS sequence"/>
</dbReference>
<gene>
    <name evidence="8" type="ORF">WHI96_22465</name>
</gene>
<keyword evidence="4 7" id="KW-1133">Transmembrane helix</keyword>
<feature type="region of interest" description="Disordered" evidence="6">
    <location>
        <begin position="326"/>
        <end position="347"/>
    </location>
</feature>
<feature type="transmembrane region" description="Helical" evidence="7">
    <location>
        <begin position="59"/>
        <end position="79"/>
    </location>
</feature>
<feature type="transmembrane region" description="Helical" evidence="7">
    <location>
        <begin position="258"/>
        <end position="281"/>
    </location>
</feature>
<organism evidence="8 9">
    <name type="scientific">Pseudonocardia tropica</name>
    <dbReference type="NCBI Taxonomy" id="681289"/>
    <lineage>
        <taxon>Bacteria</taxon>
        <taxon>Bacillati</taxon>
        <taxon>Actinomycetota</taxon>
        <taxon>Actinomycetes</taxon>
        <taxon>Pseudonocardiales</taxon>
        <taxon>Pseudonocardiaceae</taxon>
        <taxon>Pseudonocardia</taxon>
    </lineage>
</organism>
<dbReference type="PIRSF" id="PIRSF035875">
    <property type="entry name" value="RNase_BN"/>
    <property type="match status" value="1"/>
</dbReference>
<comment type="subcellular location">
    <subcellularLocation>
        <location evidence="1">Cell membrane</location>
        <topology evidence="1">Multi-pass membrane protein</topology>
    </subcellularLocation>
</comment>
<evidence type="ECO:0000256" key="1">
    <source>
        <dbReference type="ARBA" id="ARBA00004651"/>
    </source>
</evidence>
<dbReference type="RefSeq" id="WP_345645514.1">
    <property type="nucleotide sequence ID" value="NZ_BAABLY010000033.1"/>
</dbReference>
<feature type="region of interest" description="Disordered" evidence="6">
    <location>
        <begin position="106"/>
        <end position="132"/>
    </location>
</feature>
<protein>
    <submittedName>
        <fullName evidence="8">YihY/virulence factor BrkB family protein</fullName>
    </submittedName>
</protein>